<evidence type="ECO:0000256" key="1">
    <source>
        <dbReference type="SAM" id="MobiDB-lite"/>
    </source>
</evidence>
<organism evidence="2 3">
    <name type="scientific">Polarella glacialis</name>
    <name type="common">Dinoflagellate</name>
    <dbReference type="NCBI Taxonomy" id="89957"/>
    <lineage>
        <taxon>Eukaryota</taxon>
        <taxon>Sar</taxon>
        <taxon>Alveolata</taxon>
        <taxon>Dinophyceae</taxon>
        <taxon>Suessiales</taxon>
        <taxon>Suessiaceae</taxon>
        <taxon>Polarella</taxon>
    </lineage>
</organism>
<evidence type="ECO:0000313" key="2">
    <source>
        <dbReference type="EMBL" id="CAE8723126.1"/>
    </source>
</evidence>
<protein>
    <submittedName>
        <fullName evidence="2">Uncharacterized protein</fullName>
    </submittedName>
</protein>
<dbReference type="EMBL" id="CAJNNW010034550">
    <property type="protein sequence ID" value="CAE8723126.1"/>
    <property type="molecule type" value="Genomic_DNA"/>
</dbReference>
<feature type="region of interest" description="Disordered" evidence="1">
    <location>
        <begin position="582"/>
        <end position="620"/>
    </location>
</feature>
<proteinExistence type="predicted"/>
<feature type="region of interest" description="Disordered" evidence="1">
    <location>
        <begin position="1287"/>
        <end position="1309"/>
    </location>
</feature>
<feature type="compositionally biased region" description="Acidic residues" evidence="1">
    <location>
        <begin position="599"/>
        <end position="608"/>
    </location>
</feature>
<dbReference type="Proteomes" id="UP000626109">
    <property type="component" value="Unassembled WGS sequence"/>
</dbReference>
<comment type="caution">
    <text evidence="2">The sequence shown here is derived from an EMBL/GenBank/DDBJ whole genome shotgun (WGS) entry which is preliminary data.</text>
</comment>
<evidence type="ECO:0000313" key="3">
    <source>
        <dbReference type="Proteomes" id="UP000626109"/>
    </source>
</evidence>
<reference evidence="2" key="1">
    <citation type="submission" date="2021-02" db="EMBL/GenBank/DDBJ databases">
        <authorList>
            <person name="Dougan E. K."/>
            <person name="Rhodes N."/>
            <person name="Thang M."/>
            <person name="Chan C."/>
        </authorList>
    </citation>
    <scope>NUCLEOTIDE SEQUENCE</scope>
</reference>
<gene>
    <name evidence="2" type="ORF">PGLA2088_LOCUS42940</name>
</gene>
<sequence length="1309" mass="145346">MAAAAAQRLYLKENVDADLCYLWDENDLTLPHQFAIAQHYKSMRKFAALGDTRNEVRIAFIADLALDPAAAAPAGVKGRLLCNSEEFRMKLRIEAHTWLMMAAKLRSKTWLVGLTAADFCRFTDYILGDKVLRMRVPDGLGEGHRSVGLNPPWGVVLAYEFQVRKSAFTLIREEGRTMAEGLALASATATVAAVEAVLPSAPLHVIKVLYVFAGLKRESDLRDCLESLQSQHKFLLEMREVDLCRGQHDDVTDEKVWQEIMLSIEAGVWSIVIMTPPCHTHSRARHAWRASPGPTPLRSRKWPKGFPWLRGDKLLQVQEANIFVEKTIEACRGADKAGSFFFTEHPDDLGIAADLELSAAIWQLPEVHSLATDSGAVTFALRQCDDFGLGLPTAETSKPTRCLSTLPGAAKQPYKGWACLRQSGVYAGPLPRLRGHRHFQLLGSCKTRPGQFKTSAAASYPPAMCMMLALMIVEGCLSKQQAPTLLLKKGEEPAAEVATATLSAEMVNAVNGEARCEPVEVANATLSAGEPVEVASATLSAKMVRAVNGEAWGEPVEVANATLSAEMVNAVNGEARGLQLAQPAPTEELEDDSQKEQSEEPSSDEEPDSTGVGPPVQVDWGGRVRELTDGFGLCSPTRWRPKDRHVRSAFTEQLRDTVLKHVNKWWPETTKTVMFLAVGKEIHKPSEEELGLLREDWFRLLPDPEMASKLPAFQPFFLHAMAQTADLQGDPDWRVLDRVKDSYAEGVPVGFQEKMPRVPAVFRRKIRWRKVNEACLNTDMDNYSSAALAGDALRKSFVEESKLGMMFETTLTLAKEQFKDSLRIAALGAIEKSDDSFGILFDGTHGVKLNNDIKPRDQLDFPMGSDAGTQLAHSKEDMPGAHFAIAADVSKAHRRFKHAVRDWGLLTCRDNGAATGDMVWINRVGTFGVASAAYWWGRLLGRSFCWQSLFADDLVILAGGQDKWLSILLIIAAWLMVGTPLAWHKFRGGLATDWVGYYLDMQTFSVGISLARAQLLTRWAVQVHQDGMADMRRFAEALGRLGFAAQVLLWAKTFLAPLDAWSAAAPSEATIRVPKMIRLTVLFLEEQLKDGRHMLPCRKLWRDHGEWFRADAKCDPDKVVLGGWVCKEGTPTSRASWFSLTLTKVQVPWLFKTDKGSSWASTSAELLATIVAIQAFDISCETGGTAVTRISAGTDNQANDRLSRKMSSTKMPLGLLLMQLAMTLSLRRLQLHLDLRPREENSEADDLTNDRFSDFDETKRILISWEQVDKSLLEKLLLCQEEYEDELRASQEERGTSAQEKGKRKEMPD</sequence>
<name>A0A813LFS5_POLGL</name>
<accession>A0A813LFS5</accession>